<reference evidence="2" key="1">
    <citation type="submission" date="2011-05" db="EMBL/GenBank/DDBJ databases">
        <title>The genome sequence of Vittaforma corneae strain ATCC 50505.</title>
        <authorList>
            <consortium name="The Broad Institute Genome Sequencing Platform"/>
            <person name="Cuomo C."/>
            <person name="Didier E."/>
            <person name="Bowers L."/>
            <person name="Young S.K."/>
            <person name="Zeng Q."/>
            <person name="Gargeya S."/>
            <person name="Fitzgerald M."/>
            <person name="Haas B."/>
            <person name="Abouelleil A."/>
            <person name="Alvarado L."/>
            <person name="Arachchi H.M."/>
            <person name="Berlin A."/>
            <person name="Chapman S.B."/>
            <person name="Gearin G."/>
            <person name="Goldberg J."/>
            <person name="Griggs A."/>
            <person name="Gujja S."/>
            <person name="Hansen M."/>
            <person name="Heiman D."/>
            <person name="Howarth C."/>
            <person name="Larimer J."/>
            <person name="Lui A."/>
            <person name="MacDonald P.J.P."/>
            <person name="McCowen C."/>
            <person name="Montmayeur A."/>
            <person name="Murphy C."/>
            <person name="Neiman D."/>
            <person name="Pearson M."/>
            <person name="Priest M."/>
            <person name="Roberts A."/>
            <person name="Saif S."/>
            <person name="Shea T."/>
            <person name="Sisk P."/>
            <person name="Stolte C."/>
            <person name="Sykes S."/>
            <person name="Wortman J."/>
            <person name="Nusbaum C."/>
            <person name="Birren B."/>
        </authorList>
    </citation>
    <scope>NUCLEOTIDE SEQUENCE [LARGE SCALE GENOMIC DNA]</scope>
    <source>
        <strain evidence="2">ATCC 50505</strain>
    </source>
</reference>
<protein>
    <submittedName>
        <fullName evidence="1">Uncharacterized protein</fullName>
    </submittedName>
</protein>
<evidence type="ECO:0000313" key="2">
    <source>
        <dbReference type="Proteomes" id="UP000011082"/>
    </source>
</evidence>
<accession>L2GP26</accession>
<dbReference type="VEuPathDB" id="MicrosporidiaDB:VICG_00659"/>
<dbReference type="Proteomes" id="UP000011082">
    <property type="component" value="Unassembled WGS sequence"/>
</dbReference>
<evidence type="ECO:0000313" key="1">
    <source>
        <dbReference type="EMBL" id="ELA42260.1"/>
    </source>
</evidence>
<dbReference type="RefSeq" id="XP_007604111.1">
    <property type="nucleotide sequence ID" value="XM_007604049.1"/>
</dbReference>
<dbReference type="InParanoid" id="L2GP26"/>
<dbReference type="EMBL" id="JH370133">
    <property type="protein sequence ID" value="ELA42260.1"/>
    <property type="molecule type" value="Genomic_DNA"/>
</dbReference>
<dbReference type="Gene3D" id="3.80.10.10">
    <property type="entry name" value="Ribonuclease Inhibitor"/>
    <property type="match status" value="1"/>
</dbReference>
<organism evidence="1 2">
    <name type="scientific">Vittaforma corneae (strain ATCC 50505)</name>
    <name type="common">Microsporidian parasite</name>
    <name type="synonym">Nosema corneum</name>
    <dbReference type="NCBI Taxonomy" id="993615"/>
    <lineage>
        <taxon>Eukaryota</taxon>
        <taxon>Fungi</taxon>
        <taxon>Fungi incertae sedis</taxon>
        <taxon>Microsporidia</taxon>
        <taxon>Nosematidae</taxon>
        <taxon>Vittaforma</taxon>
    </lineage>
</organism>
<dbReference type="HOGENOM" id="CLU_427734_0_0_1"/>
<dbReference type="AlphaFoldDB" id="L2GP26"/>
<dbReference type="GeneID" id="19881376"/>
<keyword evidence="2" id="KW-1185">Reference proteome</keyword>
<proteinExistence type="predicted"/>
<sequence length="640" mass="73558">MSMIETSTMYKRGESKLSHIIFGLAKIIGPIVVLIRSDVVISSSLLPPHMPNEGMVCGPWLLQKTSDSTQNLLLSESSDSLSSGLSFEVDNTYKSPNITVNGTEENNSMLISTKMPNGLPPKENSNLFNACNTGSDADPKVCTPDDAEYWSDIKDFRTHRFSSFSKRIFRILLEHVSIDEHTGQVKATLDSKKKGSSLKKCDANYLHDLNKLSEMSGTDKLTSEIVNNIKDFLVYLKNVISHHMSKIEFFNLCLEQEDCMLGSSEIYRIVSMFDVFYRDTKLRSDDKERIDRLIEDRNPSILMNQTLHSMIKQKCERELKELENVQDRTPPSDNGHNNPVDAVSQFHQHLNFLRLFERWRMAVERVNGIKEHVKSTDQTVKLTKDDIYYTEFSWLERIQRTDNVHVEINEMPLLIPAELFLLSNITTLTVNFQKPSEDDSTACIEKYIKDLIKSISTLPRLRRLVLLFNNMPLILEKSLPCIPQLEELEMDYPSDLSQTTCDVLARWVGGCRNLRKFTILEFGHERIPEKLRGVLSAIKFPVFSISFCTKQKKFYISEDDMSFLTKLHVFSVRAKQLYLPLCFFDHFACPKNVSIEKKKNSMCKVTPKQFIRKMTASQFTFKAKKELNGEQNDSNPTVIE</sequence>
<gene>
    <name evidence="1" type="ORF">VICG_00659</name>
</gene>
<dbReference type="SUPFAM" id="SSF52047">
    <property type="entry name" value="RNI-like"/>
    <property type="match status" value="1"/>
</dbReference>
<name>L2GP26_VITCO</name>
<dbReference type="InterPro" id="IPR032675">
    <property type="entry name" value="LRR_dom_sf"/>
</dbReference>